<comment type="caution">
    <text evidence="1">The sequence shown here is derived from an EMBL/GenBank/DDBJ whole genome shotgun (WGS) entry which is preliminary data.</text>
</comment>
<organism evidence="1 2">
    <name type="scientific">Aristolochia fimbriata</name>
    <name type="common">White veined hardy Dutchman's pipe vine</name>
    <dbReference type="NCBI Taxonomy" id="158543"/>
    <lineage>
        <taxon>Eukaryota</taxon>
        <taxon>Viridiplantae</taxon>
        <taxon>Streptophyta</taxon>
        <taxon>Embryophyta</taxon>
        <taxon>Tracheophyta</taxon>
        <taxon>Spermatophyta</taxon>
        <taxon>Magnoliopsida</taxon>
        <taxon>Magnoliidae</taxon>
        <taxon>Piperales</taxon>
        <taxon>Aristolochiaceae</taxon>
        <taxon>Aristolochia</taxon>
    </lineage>
</organism>
<name>A0AAV7DX82_ARIFI</name>
<evidence type="ECO:0000313" key="2">
    <source>
        <dbReference type="Proteomes" id="UP000825729"/>
    </source>
</evidence>
<dbReference type="AlphaFoldDB" id="A0AAV7DX82"/>
<accession>A0AAV7DX82</accession>
<dbReference type="EMBL" id="JAINDJ010000008">
    <property type="protein sequence ID" value="KAG9440191.1"/>
    <property type="molecule type" value="Genomic_DNA"/>
</dbReference>
<dbReference type="Proteomes" id="UP000825729">
    <property type="component" value="Unassembled WGS sequence"/>
</dbReference>
<evidence type="ECO:0000313" key="1">
    <source>
        <dbReference type="EMBL" id="KAG9440191.1"/>
    </source>
</evidence>
<sequence length="76" mass="8982">MQTGLFSGICSVGHYPSQAYKEWMNERLLREEMEPPPSQHISAMEYKVEDEQEKIIDKCCSCFYDCMDYCLDFFCC</sequence>
<gene>
    <name evidence="1" type="ORF">H6P81_020356</name>
</gene>
<protein>
    <submittedName>
        <fullName evidence="1">Uncharacterized protein</fullName>
    </submittedName>
</protein>
<proteinExistence type="predicted"/>
<keyword evidence="2" id="KW-1185">Reference proteome</keyword>
<reference evidence="1 2" key="1">
    <citation type="submission" date="2021-07" db="EMBL/GenBank/DDBJ databases">
        <title>The Aristolochia fimbriata genome: insights into angiosperm evolution, floral development and chemical biosynthesis.</title>
        <authorList>
            <person name="Jiao Y."/>
        </authorList>
    </citation>
    <scope>NUCLEOTIDE SEQUENCE [LARGE SCALE GENOMIC DNA]</scope>
    <source>
        <strain evidence="1">IBCAS-2021</strain>
        <tissue evidence="1">Leaf</tissue>
    </source>
</reference>